<name>A0AB39TQW2_9ACTN</name>
<accession>A0AB39TQW2</accession>
<proteinExistence type="predicted"/>
<dbReference type="AlphaFoldDB" id="A0AB39TQW2"/>
<evidence type="ECO:0000313" key="1">
    <source>
        <dbReference type="EMBL" id="XDQ81491.1"/>
    </source>
</evidence>
<sequence length="437" mass="46947">MREAPQTLLKILVDQRRWRYVDFERHFRRSATELLDAGARNLTVSESQYRRWTAGRVQTLPGPDACRVLEYMFGIDVATLFGPPPSDLPAPAFNLEDEIDMTARDAQSEAGAAAAASISDIALDQLRDDVATLAREYVTTPTYVVFQKAKEMRESAEANRERTQVPAQQQELLIVAGQACALLATAAFDLGSLDGARRLSRSAALYGEAARFDPLRAFAGGTLAYIAYFSGRPAEGVRVARAARAFTGLGDVARRRLAAIEARAFGHLGDIASAQRALDASTADGSGRRDDLHDEVGGEFGFSPDRLAMSNASTCLLIGDGDRAERIAVQALDLARSRPSATRSVRVVGGAGADLAAARLLRDDLDGAAQALEAMWLVPKEQRATGLLARAARVRSGLSSSRYSQAVLAAELGERIEDFTRQSAPRQLGAGPLAIEG</sequence>
<dbReference type="GO" id="GO:0003677">
    <property type="term" value="F:DNA binding"/>
    <property type="evidence" value="ECO:0007669"/>
    <property type="project" value="UniProtKB-KW"/>
</dbReference>
<dbReference type="RefSeq" id="WP_369184299.1">
    <property type="nucleotide sequence ID" value="NZ_CP163445.1"/>
</dbReference>
<reference evidence="1" key="1">
    <citation type="submission" date="2024-07" db="EMBL/GenBank/DDBJ databases">
        <authorList>
            <person name="Yu S.T."/>
        </authorList>
    </citation>
    <scope>NUCLEOTIDE SEQUENCE</scope>
    <source>
        <strain evidence="1">Y1</strain>
    </source>
</reference>
<keyword evidence="1" id="KW-0238">DNA-binding</keyword>
<organism evidence="1">
    <name type="scientific">Streptomyces sp. Y1</name>
    <dbReference type="NCBI Taxonomy" id="3238634"/>
    <lineage>
        <taxon>Bacteria</taxon>
        <taxon>Bacillati</taxon>
        <taxon>Actinomycetota</taxon>
        <taxon>Actinomycetes</taxon>
        <taxon>Kitasatosporales</taxon>
        <taxon>Streptomycetaceae</taxon>
        <taxon>Streptomyces</taxon>
    </lineage>
</organism>
<dbReference type="EMBL" id="CP163445">
    <property type="protein sequence ID" value="XDQ81491.1"/>
    <property type="molecule type" value="Genomic_DNA"/>
</dbReference>
<gene>
    <name evidence="1" type="ORF">AB2U05_24965</name>
</gene>
<protein>
    <submittedName>
        <fullName evidence="1">DNA-binding protein</fullName>
    </submittedName>
</protein>